<feature type="compositionally biased region" description="Basic residues" evidence="1">
    <location>
        <begin position="144"/>
        <end position="154"/>
    </location>
</feature>
<feature type="region of interest" description="Disordered" evidence="1">
    <location>
        <begin position="434"/>
        <end position="477"/>
    </location>
</feature>
<dbReference type="EMBL" id="OZ004258">
    <property type="protein sequence ID" value="CAK7912559.1"/>
    <property type="molecule type" value="Genomic_DNA"/>
</dbReference>
<feature type="region of interest" description="Disordered" evidence="1">
    <location>
        <begin position="1"/>
        <end position="37"/>
    </location>
</feature>
<keyword evidence="4" id="KW-1185">Reference proteome</keyword>
<name>A0ABP0EF25_9ASCO</name>
<evidence type="ECO:0000313" key="3">
    <source>
        <dbReference type="EMBL" id="CAK7912559.1"/>
    </source>
</evidence>
<proteinExistence type="predicted"/>
<feature type="region of interest" description="Disordered" evidence="1">
    <location>
        <begin position="117"/>
        <end position="189"/>
    </location>
</feature>
<reference evidence="3 4" key="1">
    <citation type="submission" date="2024-01" db="EMBL/GenBank/DDBJ databases">
        <authorList>
            <consortium name="Genoscope - CEA"/>
            <person name="William W."/>
        </authorList>
    </citation>
    <scope>NUCLEOTIDE SEQUENCE [LARGE SCALE GENOMIC DNA]</scope>
    <source>
        <strain evidence="3 4">29B2s-10</strain>
    </source>
</reference>
<feature type="domain" description="HTH APSES-type" evidence="2">
    <location>
        <begin position="218"/>
        <end position="365"/>
    </location>
</feature>
<dbReference type="Gene3D" id="3.10.260.10">
    <property type="entry name" value="Transcription regulator HTH, APSES-type DNA-binding domain"/>
    <property type="match status" value="1"/>
</dbReference>
<feature type="compositionally biased region" description="Acidic residues" evidence="1">
    <location>
        <begin position="444"/>
        <end position="461"/>
    </location>
</feature>
<sequence length="582" mass="65340">MNPFFYSSPKHSSGQTSAGQGSPQTPENVQVTSPVSHVPYPSPGYYSNVHQAPPFVTQPSQYYFESPIYEMQYKYVPYQQYHIPQQYPRSEVNHKKPDLINRNNLHFSQPSQDQLPMALHASSSHTSGQDSRQSQSDHQQRSQPHSHKRHRKSKSFPDKHYAQMFPSKSMSNKKSHNAEAPSSENVKFPIIPMPQTTKVSSSIDLQSLYSKIEVKKYSTSAIDPVRNYLTVYEYPINKHWVVWDYETGFVHLTGIWKASLECSSSHSSGSSAPGSSSSTGHSGGDSGDHPLPKSHSKADIVKLLETTPKQYQQHIKRIRGGFLKIQGTWLPYYLCKIVARKFCYHIRFELIPIFGPEFPDSCLTPEDPGFGKLRLDECHGELSKSKKPNSLLKRKLDDELKLEKGLNDEFATKKLPKIATESFGDRKEQFGGVLVREKEKDEVESSEAEADEDQEPEEVEEYDQRNYSSNSTGAPPTLGLFTTTNNIRNLNPAETTATLTNDPSLTYHEMLDIVTASKCLQSLKQPSSSTSPTSVSVSPNFSLAPDMQSVCVNGISSILEAAGLKENPPKRRRSLKIHELIS</sequence>
<evidence type="ECO:0000313" key="4">
    <source>
        <dbReference type="Proteomes" id="UP001497600"/>
    </source>
</evidence>
<feature type="compositionally biased region" description="Low complexity" evidence="1">
    <location>
        <begin position="267"/>
        <end position="280"/>
    </location>
</feature>
<evidence type="ECO:0000256" key="1">
    <source>
        <dbReference type="SAM" id="MobiDB-lite"/>
    </source>
</evidence>
<dbReference type="InterPro" id="IPR036887">
    <property type="entry name" value="HTH_APSES_sf"/>
</dbReference>
<feature type="compositionally biased region" description="Polar residues" evidence="1">
    <location>
        <begin position="9"/>
        <end position="35"/>
    </location>
</feature>
<feature type="region of interest" description="Disordered" evidence="1">
    <location>
        <begin position="267"/>
        <end position="292"/>
    </location>
</feature>
<feature type="compositionally biased region" description="Polar residues" evidence="1">
    <location>
        <begin position="465"/>
        <end position="477"/>
    </location>
</feature>
<accession>A0ABP0EF25</accession>
<dbReference type="InterPro" id="IPR051642">
    <property type="entry name" value="SWI6-like"/>
</dbReference>
<gene>
    <name evidence="3" type="ORF">CAAN4_F07624</name>
</gene>
<feature type="compositionally biased region" description="Basic and acidic residues" evidence="1">
    <location>
        <begin position="434"/>
        <end position="443"/>
    </location>
</feature>
<dbReference type="InterPro" id="IPR003163">
    <property type="entry name" value="Tscrpt_reg_HTH_APSES-type"/>
</dbReference>
<dbReference type="PROSITE" id="PS51299">
    <property type="entry name" value="HTH_APSES"/>
    <property type="match status" value="1"/>
</dbReference>
<protein>
    <recommendedName>
        <fullName evidence="2">HTH APSES-type domain-containing protein</fullName>
    </recommendedName>
</protein>
<dbReference type="PANTHER" id="PTHR43828:SF5">
    <property type="entry name" value="TRANSCRIPTIONAL REPRESSOR XBP1"/>
    <property type="match status" value="1"/>
</dbReference>
<organism evidence="3 4">
    <name type="scientific">[Candida] anglica</name>
    <dbReference type="NCBI Taxonomy" id="148631"/>
    <lineage>
        <taxon>Eukaryota</taxon>
        <taxon>Fungi</taxon>
        <taxon>Dikarya</taxon>
        <taxon>Ascomycota</taxon>
        <taxon>Saccharomycotina</taxon>
        <taxon>Pichiomycetes</taxon>
        <taxon>Debaryomycetaceae</taxon>
        <taxon>Kurtzmaniella</taxon>
    </lineage>
</organism>
<dbReference type="SUPFAM" id="SSF54616">
    <property type="entry name" value="DNA-binding domain of Mlu1-box binding protein MBP1"/>
    <property type="match status" value="1"/>
</dbReference>
<dbReference type="Proteomes" id="UP001497600">
    <property type="component" value="Chromosome F"/>
</dbReference>
<dbReference type="PANTHER" id="PTHR43828">
    <property type="entry name" value="ASPARAGINASE"/>
    <property type="match status" value="1"/>
</dbReference>
<evidence type="ECO:0000259" key="2">
    <source>
        <dbReference type="PROSITE" id="PS51299"/>
    </source>
</evidence>
<feature type="compositionally biased region" description="Low complexity" evidence="1">
    <location>
        <begin position="127"/>
        <end position="143"/>
    </location>
</feature>